<feature type="binding site" evidence="8">
    <location>
        <position position="88"/>
    </location>
    <ligand>
        <name>substrate</name>
    </ligand>
</feature>
<dbReference type="PANTHER" id="PTHR42836">
    <property type="entry name" value="7-CARBOXY-7-DEAZAGUANINE SYNTHASE"/>
    <property type="match status" value="1"/>
</dbReference>
<feature type="domain" description="Radical SAM core" evidence="9">
    <location>
        <begin position="33"/>
        <end position="257"/>
    </location>
</feature>
<feature type="binding site" evidence="8">
    <location>
        <begin position="27"/>
        <end position="29"/>
    </location>
    <ligand>
        <name>substrate</name>
    </ligand>
</feature>
<feature type="binding site" evidence="8">
    <location>
        <position position="46"/>
    </location>
    <ligand>
        <name>[4Fe-4S] cluster</name>
        <dbReference type="ChEBI" id="CHEBI:49883"/>
        <note>4Fe-4S-S-AdoMet</note>
    </ligand>
</feature>
<comment type="pathway">
    <text evidence="8">Purine metabolism; 7-cyano-7-deazaguanine biosynthesis.</text>
</comment>
<dbReference type="GO" id="GO:0000287">
    <property type="term" value="F:magnesium ion binding"/>
    <property type="evidence" value="ECO:0007669"/>
    <property type="project" value="UniProtKB-UniRule"/>
</dbReference>
<accession>A6G3T9</accession>
<evidence type="ECO:0000256" key="1">
    <source>
        <dbReference type="ARBA" id="ARBA00022485"/>
    </source>
</evidence>
<dbReference type="GO" id="GO:0008616">
    <property type="term" value="P:tRNA queuosine(34) biosynthetic process"/>
    <property type="evidence" value="ECO:0007669"/>
    <property type="project" value="UniProtKB-UniRule"/>
</dbReference>
<keyword evidence="2 8" id="KW-0949">S-adenosyl-L-methionine</keyword>
<dbReference type="EMBL" id="ABCS01000019">
    <property type="protein sequence ID" value="EDM79476.1"/>
    <property type="molecule type" value="Genomic_DNA"/>
</dbReference>
<feature type="binding site" evidence="8">
    <location>
        <begin position="52"/>
        <end position="54"/>
    </location>
    <ligand>
        <name>S-adenosyl-L-methionine</name>
        <dbReference type="ChEBI" id="CHEBI:59789"/>
    </ligand>
</feature>
<protein>
    <recommendedName>
        <fullName evidence="8">7-carboxy-7-deazaguanine synthase</fullName>
        <shortName evidence="8">CDG synthase</shortName>
        <ecNumber evidence="8">4.3.99.3</ecNumber>
    </recommendedName>
    <alternativeName>
        <fullName evidence="8">Queuosine biosynthesis protein QueE</fullName>
    </alternativeName>
</protein>
<comment type="function">
    <text evidence="8">Catalyzes the complex heterocyclic radical-mediated conversion of 6-carboxy-5,6,7,8-tetrahydropterin (CPH4) to 7-carboxy-7-deazaguanine (CDG), a step common to the biosynthetic pathways of all 7-deazapurine-containing compounds.</text>
</comment>
<comment type="cofactor">
    <cofactor evidence="8">
        <name>[4Fe-4S] cluster</name>
        <dbReference type="ChEBI" id="CHEBI:49883"/>
    </cofactor>
    <text evidence="8">Binds 1 [4Fe-4S] cluster. The cluster is coordinated with 3 cysteines and an exchangeable S-adenosyl-L-methionine.</text>
</comment>
<keyword evidence="7 8" id="KW-0456">Lyase</keyword>
<dbReference type="InterPro" id="IPR024924">
    <property type="entry name" value="7-CO-7-deazaguanine_synth-like"/>
</dbReference>
<dbReference type="Pfam" id="PF04055">
    <property type="entry name" value="Radical_SAM"/>
    <property type="match status" value="1"/>
</dbReference>
<comment type="catalytic activity">
    <reaction evidence="8">
        <text>6-carboxy-5,6,7,8-tetrahydropterin + H(+) = 7-carboxy-7-carbaguanine + NH4(+)</text>
        <dbReference type="Rhea" id="RHEA:27974"/>
        <dbReference type="ChEBI" id="CHEBI:15378"/>
        <dbReference type="ChEBI" id="CHEBI:28938"/>
        <dbReference type="ChEBI" id="CHEBI:61032"/>
        <dbReference type="ChEBI" id="CHEBI:61036"/>
        <dbReference type="EC" id="4.3.99.3"/>
    </reaction>
</comment>
<keyword evidence="6 8" id="KW-0411">Iron-sulfur</keyword>
<keyword evidence="5 8" id="KW-0408">Iron</keyword>
<dbReference type="GO" id="GO:0016840">
    <property type="term" value="F:carbon-nitrogen lyase activity"/>
    <property type="evidence" value="ECO:0007669"/>
    <property type="project" value="UniProtKB-UniRule"/>
</dbReference>
<dbReference type="STRING" id="391625.PPSIR1_35157"/>
<evidence type="ECO:0000256" key="6">
    <source>
        <dbReference type="ARBA" id="ARBA00023014"/>
    </source>
</evidence>
<evidence type="ECO:0000313" key="11">
    <source>
        <dbReference type="Proteomes" id="UP000005801"/>
    </source>
</evidence>
<dbReference type="SUPFAM" id="SSF102114">
    <property type="entry name" value="Radical SAM enzymes"/>
    <property type="match status" value="1"/>
</dbReference>
<dbReference type="UniPathway" id="UPA00391"/>
<keyword evidence="8" id="KW-0671">Queuosine biosynthesis</keyword>
<dbReference type="EC" id="4.3.99.3" evidence="8"/>
<keyword evidence="11" id="KW-1185">Reference proteome</keyword>
<comment type="cofactor">
    <cofactor evidence="8">
        <name>S-adenosyl-L-methionine</name>
        <dbReference type="ChEBI" id="CHEBI:59789"/>
    </cofactor>
    <text evidence="8">Binds 1 S-adenosyl-L-methionine per subunit.</text>
</comment>
<feature type="binding site" evidence="8">
    <location>
        <position position="42"/>
    </location>
    <ligand>
        <name>substrate</name>
    </ligand>
</feature>
<keyword evidence="1 8" id="KW-0004">4Fe-4S</keyword>
<reference evidence="10 11" key="1">
    <citation type="submission" date="2007-06" db="EMBL/GenBank/DDBJ databases">
        <authorList>
            <person name="Shimkets L."/>
            <person name="Ferriera S."/>
            <person name="Johnson J."/>
            <person name="Kravitz S."/>
            <person name="Beeson K."/>
            <person name="Sutton G."/>
            <person name="Rogers Y.-H."/>
            <person name="Friedman R."/>
            <person name="Frazier M."/>
            <person name="Venter J.C."/>
        </authorList>
    </citation>
    <scope>NUCLEOTIDE SEQUENCE [LARGE SCALE GENOMIC DNA]</scope>
    <source>
        <strain evidence="10 11">SIR-1</strain>
    </source>
</reference>
<feature type="binding site" evidence="8">
    <location>
        <position position="90"/>
    </location>
    <ligand>
        <name>S-adenosyl-L-methionine</name>
        <dbReference type="ChEBI" id="CHEBI:59789"/>
    </ligand>
</feature>
<evidence type="ECO:0000259" key="9">
    <source>
        <dbReference type="PROSITE" id="PS51918"/>
    </source>
</evidence>
<evidence type="ECO:0000256" key="4">
    <source>
        <dbReference type="ARBA" id="ARBA00022842"/>
    </source>
</evidence>
<evidence type="ECO:0000256" key="5">
    <source>
        <dbReference type="ARBA" id="ARBA00023004"/>
    </source>
</evidence>
<dbReference type="AlphaFoldDB" id="A6G3T9"/>
<dbReference type="SFLD" id="SFLDS00029">
    <property type="entry name" value="Radical_SAM"/>
    <property type="match status" value="1"/>
</dbReference>
<comment type="similarity">
    <text evidence="8">Belongs to the radical SAM superfamily. 7-carboxy-7-deazaguanine synthase family.</text>
</comment>
<feature type="binding site" evidence="8">
    <location>
        <begin position="133"/>
        <end position="135"/>
    </location>
    <ligand>
        <name>S-adenosyl-L-methionine</name>
        <dbReference type="ChEBI" id="CHEBI:59789"/>
    </ligand>
</feature>
<dbReference type="PROSITE" id="PS51918">
    <property type="entry name" value="RADICAL_SAM"/>
    <property type="match status" value="1"/>
</dbReference>
<comment type="cofactor">
    <cofactor evidence="8">
        <name>Mg(2+)</name>
        <dbReference type="ChEBI" id="CHEBI:18420"/>
    </cofactor>
</comment>
<gene>
    <name evidence="8" type="primary">queE</name>
    <name evidence="10" type="ORF">PPSIR1_35157</name>
</gene>
<name>A6G3T9_9BACT</name>
<evidence type="ECO:0000256" key="7">
    <source>
        <dbReference type="ARBA" id="ARBA00023239"/>
    </source>
</evidence>
<dbReference type="GO" id="GO:1904047">
    <property type="term" value="F:S-adenosyl-L-methionine binding"/>
    <property type="evidence" value="ECO:0007669"/>
    <property type="project" value="UniProtKB-UniRule"/>
</dbReference>
<keyword evidence="3 8" id="KW-0479">Metal-binding</keyword>
<dbReference type="PANTHER" id="PTHR42836:SF1">
    <property type="entry name" value="7-CARBOXY-7-DEAZAGUANINE SYNTHASE"/>
    <property type="match status" value="1"/>
</dbReference>
<dbReference type="GO" id="GO:0051539">
    <property type="term" value="F:4 iron, 4 sulfur cluster binding"/>
    <property type="evidence" value="ECO:0007669"/>
    <property type="project" value="UniProtKB-UniRule"/>
</dbReference>
<evidence type="ECO:0000313" key="10">
    <source>
        <dbReference type="EMBL" id="EDM79476.1"/>
    </source>
</evidence>
<comment type="caution">
    <text evidence="8">Lacks conserved residue(s) required for the propagation of feature annotation.</text>
</comment>
<dbReference type="Gene3D" id="3.20.20.70">
    <property type="entry name" value="Aldolase class I"/>
    <property type="match status" value="1"/>
</dbReference>
<feature type="binding site" evidence="8">
    <location>
        <position position="53"/>
    </location>
    <ligand>
        <name>[4Fe-4S] cluster</name>
        <dbReference type="ChEBI" id="CHEBI:49883"/>
        <note>4Fe-4S-S-AdoMet</note>
    </ligand>
</feature>
<feature type="binding site" evidence="8">
    <location>
        <position position="50"/>
    </location>
    <ligand>
        <name>[4Fe-4S] cluster</name>
        <dbReference type="ChEBI" id="CHEBI:49883"/>
        <note>4Fe-4S-S-AdoMet</note>
    </ligand>
</feature>
<comment type="caution">
    <text evidence="10">The sequence shown here is derived from an EMBL/GenBank/DDBJ whole genome shotgun (WGS) entry which is preliminary data.</text>
</comment>
<sequence>MGEHPAVADLKPERSPSLRVQERFVSIQGEGSLVGVRSSFVRVSGCNLRCVWCDTPRTSWAPEGERASLDALVDWCGAPGQPRHVVLTGGEPLLFPACAELSARLRAAGHHLTIETAGSLWCEGVEADLMSISPKLSHSTPWARAAAEGKPSLAQRHEDARLDLEVLARLMAAAPWQLKFVVRTASDEALLADLAEIDALVDALAVPPALRDRVLLMPEGRDLNALSSGYARVDAVTRERHSPYRLGLRLHIHLYGDTPGT</sequence>
<comment type="subunit">
    <text evidence="8">Homodimer.</text>
</comment>
<dbReference type="PIRSF" id="PIRSF000370">
    <property type="entry name" value="QueE"/>
    <property type="match status" value="1"/>
</dbReference>
<dbReference type="eggNOG" id="COG0602">
    <property type="taxonomic scope" value="Bacteria"/>
</dbReference>
<dbReference type="CDD" id="cd01335">
    <property type="entry name" value="Radical_SAM"/>
    <property type="match status" value="1"/>
</dbReference>
<dbReference type="HAMAP" id="MF_00917">
    <property type="entry name" value="QueE"/>
    <property type="match status" value="1"/>
</dbReference>
<evidence type="ECO:0000256" key="8">
    <source>
        <dbReference type="HAMAP-Rule" id="MF_00917"/>
    </source>
</evidence>
<proteinExistence type="inferred from homology"/>
<keyword evidence="4 8" id="KW-0460">Magnesium</keyword>
<dbReference type="InterPro" id="IPR013785">
    <property type="entry name" value="Aldolase_TIM"/>
</dbReference>
<evidence type="ECO:0000256" key="3">
    <source>
        <dbReference type="ARBA" id="ARBA00022723"/>
    </source>
</evidence>
<evidence type="ECO:0000256" key="2">
    <source>
        <dbReference type="ARBA" id="ARBA00022691"/>
    </source>
</evidence>
<dbReference type="InterPro" id="IPR058240">
    <property type="entry name" value="rSAM_sf"/>
</dbReference>
<dbReference type="Proteomes" id="UP000005801">
    <property type="component" value="Unassembled WGS sequence"/>
</dbReference>
<feature type="binding site" evidence="8">
    <location>
        <position position="55"/>
    </location>
    <ligand>
        <name>Mg(2+)</name>
        <dbReference type="ChEBI" id="CHEBI:18420"/>
    </ligand>
</feature>
<dbReference type="InterPro" id="IPR007197">
    <property type="entry name" value="rSAM"/>
</dbReference>
<organism evidence="10 11">
    <name type="scientific">Plesiocystis pacifica SIR-1</name>
    <dbReference type="NCBI Taxonomy" id="391625"/>
    <lineage>
        <taxon>Bacteria</taxon>
        <taxon>Pseudomonadati</taxon>
        <taxon>Myxococcota</taxon>
        <taxon>Polyangia</taxon>
        <taxon>Nannocystales</taxon>
        <taxon>Nannocystaceae</taxon>
        <taxon>Plesiocystis</taxon>
    </lineage>
</organism>